<proteinExistence type="predicted"/>
<dbReference type="EMBL" id="CM004466">
    <property type="protein sequence ID" value="OCU02760.1"/>
    <property type="molecule type" value="Genomic_DNA"/>
</dbReference>
<organism evidence="1 2">
    <name type="scientific">Xenopus laevis</name>
    <name type="common">African clawed frog</name>
    <dbReference type="NCBI Taxonomy" id="8355"/>
    <lineage>
        <taxon>Eukaryota</taxon>
        <taxon>Metazoa</taxon>
        <taxon>Chordata</taxon>
        <taxon>Craniata</taxon>
        <taxon>Vertebrata</taxon>
        <taxon>Euteleostomi</taxon>
        <taxon>Amphibia</taxon>
        <taxon>Batrachia</taxon>
        <taxon>Anura</taxon>
        <taxon>Pipoidea</taxon>
        <taxon>Pipidae</taxon>
        <taxon>Xenopodinae</taxon>
        <taxon>Xenopus</taxon>
        <taxon>Xenopus</taxon>
    </lineage>
</organism>
<dbReference type="PANTHER" id="PTHR21301:SF12">
    <property type="match status" value="1"/>
</dbReference>
<evidence type="ECO:0000313" key="2">
    <source>
        <dbReference type="Proteomes" id="UP000694892"/>
    </source>
</evidence>
<sequence length="120" mass="13716">MASECHKEFSGLSPFDRPPRIAYKKAQSIRDRLVKADVGPEKITRQLKDRGGEHKSDIRRGVRQSPVAEHFVEAGHSISQLRFQVLQQVPRPRRGGDRVKLLLKCEAGWIRRLDTVGQIH</sequence>
<dbReference type="PANTHER" id="PTHR21301">
    <property type="entry name" value="REVERSE TRANSCRIPTASE"/>
    <property type="match status" value="1"/>
</dbReference>
<dbReference type="AlphaFoldDB" id="A0A974E2S7"/>
<protein>
    <submittedName>
        <fullName evidence="1">Uncharacterized protein</fullName>
    </submittedName>
</protein>
<dbReference type="Proteomes" id="UP000694892">
    <property type="component" value="Chromosome 1L"/>
</dbReference>
<name>A0A974E2S7_XENLA</name>
<evidence type="ECO:0000313" key="1">
    <source>
        <dbReference type="EMBL" id="OCU02760.1"/>
    </source>
</evidence>
<reference evidence="2" key="1">
    <citation type="journal article" date="2016" name="Nature">
        <title>Genome evolution in the allotetraploid frog Xenopus laevis.</title>
        <authorList>
            <person name="Session A.M."/>
            <person name="Uno Y."/>
            <person name="Kwon T."/>
            <person name="Chapman J.A."/>
            <person name="Toyoda A."/>
            <person name="Takahashi S."/>
            <person name="Fukui A."/>
            <person name="Hikosaka A."/>
            <person name="Suzuki A."/>
            <person name="Kondo M."/>
            <person name="van Heeringen S.J."/>
            <person name="Quigley I."/>
            <person name="Heinz S."/>
            <person name="Ogino H."/>
            <person name="Ochi H."/>
            <person name="Hellsten U."/>
            <person name="Lyons J.B."/>
            <person name="Simakov O."/>
            <person name="Putnam N."/>
            <person name="Stites J."/>
            <person name="Kuroki Y."/>
            <person name="Tanaka T."/>
            <person name="Michiue T."/>
            <person name="Watanabe M."/>
            <person name="Bogdanovic O."/>
            <person name="Lister R."/>
            <person name="Georgiou G."/>
            <person name="Paranjpe S.S."/>
            <person name="van Kruijsbergen I."/>
            <person name="Shu S."/>
            <person name="Carlson J."/>
            <person name="Kinoshita T."/>
            <person name="Ohta Y."/>
            <person name="Mawaribuchi S."/>
            <person name="Jenkins J."/>
            <person name="Grimwood J."/>
            <person name="Schmutz J."/>
            <person name="Mitros T."/>
            <person name="Mozaffari S.V."/>
            <person name="Suzuki Y."/>
            <person name="Haramoto Y."/>
            <person name="Yamamoto T.S."/>
            <person name="Takagi C."/>
            <person name="Heald R."/>
            <person name="Miller K."/>
            <person name="Haudenschild C."/>
            <person name="Kitzman J."/>
            <person name="Nakayama T."/>
            <person name="Izutsu Y."/>
            <person name="Robert J."/>
            <person name="Fortriede J."/>
            <person name="Burns K."/>
            <person name="Lotay V."/>
            <person name="Karimi K."/>
            <person name="Yasuoka Y."/>
            <person name="Dichmann D.S."/>
            <person name="Flajnik M.F."/>
            <person name="Houston D.W."/>
            <person name="Shendure J."/>
            <person name="DuPasquier L."/>
            <person name="Vize P.D."/>
            <person name="Zorn A.M."/>
            <person name="Ito M."/>
            <person name="Marcotte E.M."/>
            <person name="Wallingford J.B."/>
            <person name="Ito Y."/>
            <person name="Asashima M."/>
            <person name="Ueno N."/>
            <person name="Matsuda Y."/>
            <person name="Veenstra G.J."/>
            <person name="Fujiyama A."/>
            <person name="Harland R.M."/>
            <person name="Taira M."/>
            <person name="Rokhsar D.S."/>
        </authorList>
    </citation>
    <scope>NUCLEOTIDE SEQUENCE [LARGE SCALE GENOMIC DNA]</scope>
    <source>
        <strain evidence="2">J</strain>
    </source>
</reference>
<gene>
    <name evidence="1" type="ORF">XELAEV_18008529mg</name>
</gene>
<accession>A0A974E2S7</accession>